<name>A0A0K1NHJ8_9BACT</name>
<dbReference type="RefSeq" id="WP_025077932.1">
    <property type="nucleotide sequence ID" value="NZ_BAKO01000006.1"/>
</dbReference>
<evidence type="ECO:0000313" key="6">
    <source>
        <dbReference type="Proteomes" id="UP000682005"/>
    </source>
</evidence>
<sequence length="132" mass="15142">MLTSEDRKILVTCRIEKAKAVLVEARDNARLGHWSLVGNRLYYAVYHMAQALLLDKGLSAKTHAGTIHIIGQQFISVGLIDKTYGRLFSRLYELRQSGDYDDMFDATEEQVMPYFGQVEKFICEMETLVTFK</sequence>
<dbReference type="Proteomes" id="UP000060345">
    <property type="component" value="Chromosome 1"/>
</dbReference>
<evidence type="ECO:0000256" key="1">
    <source>
        <dbReference type="ARBA" id="ARBA00038248"/>
    </source>
</evidence>
<evidence type="ECO:0000313" key="3">
    <source>
        <dbReference type="EMBL" id="AKU68554.1"/>
    </source>
</evidence>
<dbReference type="OrthoDB" id="1494057at2"/>
<dbReference type="InterPro" id="IPR007842">
    <property type="entry name" value="HEPN_dom"/>
</dbReference>
<dbReference type="eggNOG" id="COG1895">
    <property type="taxonomic scope" value="Bacteria"/>
</dbReference>
<dbReference type="EMBL" id="CP072370">
    <property type="protein sequence ID" value="QUB87505.1"/>
    <property type="molecule type" value="Genomic_DNA"/>
</dbReference>
<reference evidence="3 5" key="1">
    <citation type="submission" date="2015-07" db="EMBL/GenBank/DDBJ databases">
        <authorList>
            <person name="Noorani M."/>
        </authorList>
    </citation>
    <scope>NUCLEOTIDE SEQUENCE [LARGE SCALE GENOMIC DNA]</scope>
    <source>
        <strain evidence="3 5">W1435</strain>
    </source>
</reference>
<evidence type="ECO:0000259" key="2">
    <source>
        <dbReference type="Pfam" id="PF05168"/>
    </source>
</evidence>
<dbReference type="PANTHER" id="PTHR36565">
    <property type="entry name" value="UPF0332 PROTEIN TM_1000"/>
    <property type="match status" value="1"/>
</dbReference>
<accession>A0A0K1NHJ8</accession>
<dbReference type="Proteomes" id="UP000682005">
    <property type="component" value="Chromosome 1"/>
</dbReference>
<dbReference type="Pfam" id="PF05168">
    <property type="entry name" value="HEPN"/>
    <property type="match status" value="1"/>
</dbReference>
<gene>
    <name evidence="3" type="ORF">ADJ77_01455</name>
    <name evidence="4" type="ORF">J5A51_08600</name>
</gene>
<dbReference type="AlphaFoldDB" id="A0A0K1NHJ8"/>
<dbReference type="EMBL" id="CP012074">
    <property type="protein sequence ID" value="AKU68554.1"/>
    <property type="molecule type" value="Genomic_DNA"/>
</dbReference>
<reference evidence="4 6" key="2">
    <citation type="submission" date="2021-03" db="EMBL/GenBank/DDBJ databases">
        <title>Human Oral Microbial Genomes.</title>
        <authorList>
            <person name="Johnston C.D."/>
            <person name="Chen T."/>
            <person name="Dewhirst F.E."/>
        </authorList>
    </citation>
    <scope>NUCLEOTIDE SEQUENCE [LARGE SCALE GENOMIC DNA]</scope>
    <source>
        <strain evidence="4 6">W1435</strain>
    </source>
</reference>
<evidence type="ECO:0000313" key="5">
    <source>
        <dbReference type="Proteomes" id="UP000060345"/>
    </source>
</evidence>
<organism evidence="3 5">
    <name type="scientific">Prevotella fusca JCM 17724</name>
    <dbReference type="NCBI Taxonomy" id="1236517"/>
    <lineage>
        <taxon>Bacteria</taxon>
        <taxon>Pseudomonadati</taxon>
        <taxon>Bacteroidota</taxon>
        <taxon>Bacteroidia</taxon>
        <taxon>Bacteroidales</taxon>
        <taxon>Prevotellaceae</taxon>
        <taxon>Prevotella</taxon>
    </lineage>
</organism>
<evidence type="ECO:0000313" key="4">
    <source>
        <dbReference type="EMBL" id="QUB87505.1"/>
    </source>
</evidence>
<dbReference type="KEGG" id="pfus:ADJ77_01455"/>
<protein>
    <submittedName>
        <fullName evidence="3">Antitoxin</fullName>
    </submittedName>
    <submittedName>
        <fullName evidence="4">HEPN domain-containing protein</fullName>
    </submittedName>
</protein>
<feature type="domain" description="HEPN" evidence="2">
    <location>
        <begin position="15"/>
        <end position="126"/>
    </location>
</feature>
<dbReference type="PANTHER" id="PTHR36565:SF1">
    <property type="entry name" value="UPF0332 PROTEIN TM_1000"/>
    <property type="match status" value="1"/>
</dbReference>
<dbReference type="InterPro" id="IPR052226">
    <property type="entry name" value="UPF0332_toxin"/>
</dbReference>
<comment type="similarity">
    <text evidence="1">Belongs to the UPF0332 family.</text>
</comment>
<dbReference type="Gene3D" id="1.20.120.330">
    <property type="entry name" value="Nucleotidyltransferases domain 2"/>
    <property type="match status" value="1"/>
</dbReference>
<dbReference type="STRING" id="1236517.ADJ77_01455"/>
<proteinExistence type="inferred from homology"/>
<keyword evidence="6" id="KW-1185">Reference proteome</keyword>